<evidence type="ECO:0000256" key="2">
    <source>
        <dbReference type="ARBA" id="ARBA00022705"/>
    </source>
</evidence>
<keyword evidence="5" id="KW-0236">DNA replication inhibitor</keyword>
<proteinExistence type="predicted"/>
<protein>
    <submittedName>
        <fullName evidence="6">Initiation-control protein YabA</fullName>
    </submittedName>
</protein>
<keyword evidence="3" id="KW-0479">Metal-binding</keyword>
<dbReference type="PIRSF" id="PIRSF021439">
    <property type="entry name" value="DUF972"/>
    <property type="match status" value="1"/>
</dbReference>
<evidence type="ECO:0000256" key="1">
    <source>
        <dbReference type="ARBA" id="ARBA00022490"/>
    </source>
</evidence>
<evidence type="ECO:0000256" key="3">
    <source>
        <dbReference type="ARBA" id="ARBA00022723"/>
    </source>
</evidence>
<dbReference type="GO" id="GO:0006260">
    <property type="term" value="P:DNA replication"/>
    <property type="evidence" value="ECO:0007669"/>
    <property type="project" value="UniProtKB-KW"/>
</dbReference>
<organism evidence="6">
    <name type="scientific">Metalysinibacillus saudimassiliensis</name>
    <dbReference type="NCBI Taxonomy" id="1461583"/>
    <lineage>
        <taxon>Bacteria</taxon>
        <taxon>Bacillati</taxon>
        <taxon>Bacillota</taxon>
        <taxon>Bacilli</taxon>
        <taxon>Bacillales</taxon>
        <taxon>Caryophanaceae</taxon>
        <taxon>Metalysinibacillus</taxon>
    </lineage>
</organism>
<name>A0A078M4C3_9BACL</name>
<sequence>MKDRNILDTVIEFEKQIEAMQQQFGAFKQFIALMMEEQQALQTENLHLRTRLEEVIAQQPAAEEKNNTTPDIGEGYDNLARLYYEGYHVCHVHFGSTRKDEDCLFCLAFLNKQNG</sequence>
<dbReference type="EMBL" id="LN483073">
    <property type="protein sequence ID" value="CDZ99546.1"/>
    <property type="molecule type" value="Genomic_DNA"/>
</dbReference>
<evidence type="ECO:0000256" key="4">
    <source>
        <dbReference type="ARBA" id="ARBA00022833"/>
    </source>
</evidence>
<gene>
    <name evidence="6" type="ORF">BN1050_00156</name>
</gene>
<dbReference type="InterPro" id="IPR010377">
    <property type="entry name" value="YabA"/>
</dbReference>
<evidence type="ECO:0000313" key="6">
    <source>
        <dbReference type="EMBL" id="CDZ99546.1"/>
    </source>
</evidence>
<accession>A0A078M4C3</accession>
<keyword evidence="2" id="KW-0235">DNA replication</keyword>
<dbReference type="AlphaFoldDB" id="A0A078M4C3"/>
<evidence type="ECO:0000256" key="5">
    <source>
        <dbReference type="ARBA" id="ARBA00022880"/>
    </source>
</evidence>
<keyword evidence="1" id="KW-0963">Cytoplasm</keyword>
<dbReference type="GO" id="GO:0046872">
    <property type="term" value="F:metal ion binding"/>
    <property type="evidence" value="ECO:0007669"/>
    <property type="project" value="UniProtKB-KW"/>
</dbReference>
<dbReference type="Pfam" id="PF06156">
    <property type="entry name" value="YabA"/>
    <property type="match status" value="1"/>
</dbReference>
<dbReference type="PATRIC" id="fig|1461583.4.peg.148"/>
<keyword evidence="4" id="KW-0862">Zinc</keyword>
<dbReference type="GO" id="GO:0008156">
    <property type="term" value="P:negative regulation of DNA replication"/>
    <property type="evidence" value="ECO:0007669"/>
    <property type="project" value="UniProtKB-KW"/>
</dbReference>
<dbReference type="NCBIfam" id="NF009644">
    <property type="entry name" value="PRK13169.1-5"/>
    <property type="match status" value="1"/>
</dbReference>
<dbReference type="HOGENOM" id="CLU_157169_0_0_9"/>
<reference evidence="6" key="1">
    <citation type="submission" date="2014-07" db="EMBL/GenBank/DDBJ databases">
        <authorList>
            <person name="Urmite Genomes Urmite Genomes"/>
        </authorList>
    </citation>
    <scope>NUCLEOTIDE SEQUENCE</scope>
    <source>
        <strain evidence="6">13S34_air</strain>
    </source>
</reference>